<dbReference type="HOGENOM" id="CLU_357563_0_0_1"/>
<gene>
    <name evidence="3" type="ORF">PHACADRAFT_248094</name>
</gene>
<dbReference type="InParanoid" id="K5WPS3"/>
<evidence type="ECO:0000256" key="2">
    <source>
        <dbReference type="SAM" id="MobiDB-lite"/>
    </source>
</evidence>
<evidence type="ECO:0000313" key="4">
    <source>
        <dbReference type="Proteomes" id="UP000008370"/>
    </source>
</evidence>
<protein>
    <submittedName>
        <fullName evidence="3">Uncharacterized protein</fullName>
    </submittedName>
</protein>
<accession>K5WPS3</accession>
<reference evidence="3 4" key="1">
    <citation type="journal article" date="2012" name="BMC Genomics">
        <title>Comparative genomics of the white-rot fungi, Phanerochaete carnosa and P. chrysosporium, to elucidate the genetic basis of the distinct wood types they colonize.</title>
        <authorList>
            <person name="Suzuki H."/>
            <person name="MacDonald J."/>
            <person name="Syed K."/>
            <person name="Salamov A."/>
            <person name="Hori C."/>
            <person name="Aerts A."/>
            <person name="Henrissat B."/>
            <person name="Wiebenga A."/>
            <person name="vanKuyk P.A."/>
            <person name="Barry K."/>
            <person name="Lindquist E."/>
            <person name="LaButti K."/>
            <person name="Lapidus A."/>
            <person name="Lucas S."/>
            <person name="Coutinho P."/>
            <person name="Gong Y."/>
            <person name="Samejima M."/>
            <person name="Mahadevan R."/>
            <person name="Abou-Zaid M."/>
            <person name="de Vries R.P."/>
            <person name="Igarashi K."/>
            <person name="Yadav J.S."/>
            <person name="Grigoriev I.V."/>
            <person name="Master E.R."/>
        </authorList>
    </citation>
    <scope>NUCLEOTIDE SEQUENCE [LARGE SCALE GENOMIC DNA]</scope>
    <source>
        <strain evidence="3 4">HHB-10118-sp</strain>
    </source>
</reference>
<feature type="compositionally biased region" description="Low complexity" evidence="2">
    <location>
        <begin position="94"/>
        <end position="105"/>
    </location>
</feature>
<dbReference type="KEGG" id="pco:PHACADRAFT_248094"/>
<evidence type="ECO:0000313" key="3">
    <source>
        <dbReference type="EMBL" id="EKM61465.1"/>
    </source>
</evidence>
<proteinExistence type="predicted"/>
<feature type="compositionally biased region" description="Pro residues" evidence="2">
    <location>
        <begin position="45"/>
        <end position="55"/>
    </location>
</feature>
<organism evidence="3 4">
    <name type="scientific">Phanerochaete carnosa (strain HHB-10118-sp)</name>
    <name type="common">White-rot fungus</name>
    <name type="synonym">Peniophora carnosa</name>
    <dbReference type="NCBI Taxonomy" id="650164"/>
    <lineage>
        <taxon>Eukaryota</taxon>
        <taxon>Fungi</taxon>
        <taxon>Dikarya</taxon>
        <taxon>Basidiomycota</taxon>
        <taxon>Agaricomycotina</taxon>
        <taxon>Agaricomycetes</taxon>
        <taxon>Polyporales</taxon>
        <taxon>Phanerochaetaceae</taxon>
        <taxon>Phanerochaete</taxon>
    </lineage>
</organism>
<feature type="region of interest" description="Disordered" evidence="2">
    <location>
        <begin position="85"/>
        <end position="116"/>
    </location>
</feature>
<dbReference type="GeneID" id="18914254"/>
<dbReference type="EMBL" id="JH930468">
    <property type="protein sequence ID" value="EKM61465.1"/>
    <property type="molecule type" value="Genomic_DNA"/>
</dbReference>
<dbReference type="AlphaFoldDB" id="K5WPS3"/>
<feature type="compositionally biased region" description="Low complexity" evidence="2">
    <location>
        <begin position="643"/>
        <end position="658"/>
    </location>
</feature>
<feature type="coiled-coil region" evidence="1">
    <location>
        <begin position="201"/>
        <end position="228"/>
    </location>
</feature>
<feature type="region of interest" description="Disordered" evidence="2">
    <location>
        <begin position="508"/>
        <end position="561"/>
    </location>
</feature>
<feature type="region of interest" description="Disordered" evidence="2">
    <location>
        <begin position="43"/>
        <end position="66"/>
    </location>
</feature>
<evidence type="ECO:0000256" key="1">
    <source>
        <dbReference type="SAM" id="Coils"/>
    </source>
</evidence>
<name>K5WPS3_PHACS</name>
<feature type="region of interest" description="Disordered" evidence="2">
    <location>
        <begin position="622"/>
        <end position="661"/>
    </location>
</feature>
<keyword evidence="1" id="KW-0175">Coiled coil</keyword>
<sequence length="784" mass="86283">MPARGRNTDVSPITLDAAVYAHELEAQLSLHFLAPSNPANKFPPCSHPAMPPVPQHPSRSPSPMHNVDSAQAVYPIPAHHVASSSRLEPCPPFSCSQSSTSSTSSDITPAPLTPPTVTNDLWPARYTIPPFDYYESPPSPPRTLQDQMQVAYAHDNMHLAKILLLKLKGIEVTDDKDPRIDQVKDEDFSSAFVPRGGLVLGAEQERQCREAEKRARELQRRRAREDRLRACEQIWENSSRALQAEKVKVTRRKEAAACVRRRLDMEVRGRVRAQERDKEGASRAVRTVRYSSGIHRPVLSFDHLSASSRRAKAATSNLPPMSAYNGPLFEYPFIPAPAARISPPAYQSTKSTADGPYRVLSTLANRSIPFADVVASMDGALFPAEDDGELSKKAESTKELELLKTLLQSVTWDDREEQVPRRTITSDKGKARAGVPDHNCSIIRASVSTSSLTTSLAISLSSSIRRSTSWFSFGSRVSVSTAATSPPASPAMSYDKSFQLAASTSRDCLKPAARRARSPRTPRTLSTSVAPSETPLGDLRPRARSFSHLPKSADDDTYTRGRMLNRRTSFDASSHSSSTTSTAATVSIVARVSRSVSTFVDMAAQFQRAYVRATMYTANPDVYFQSSPYPRSRSRSRSRSRARSSTPRSRMRTSAPRPEGYRACSEDVEVFTSVDACAAPVPERALIPLAYTRAPCTSPPEAPRVFPPPPPIPRSPFRLPHPPTELTSRYRPVANPLLLRMRALQNLCRPEAAQVLEVREKVVGIAWEGIGHSGLIREVKPCCG</sequence>
<dbReference type="RefSeq" id="XP_007390878.1">
    <property type="nucleotide sequence ID" value="XM_007390816.1"/>
</dbReference>
<dbReference type="Proteomes" id="UP000008370">
    <property type="component" value="Unassembled WGS sequence"/>
</dbReference>
<feature type="compositionally biased region" description="Basic residues" evidence="2">
    <location>
        <begin position="632"/>
        <end position="642"/>
    </location>
</feature>
<keyword evidence="4" id="KW-1185">Reference proteome</keyword>
<dbReference type="OrthoDB" id="3270558at2759"/>